<dbReference type="EMBL" id="SLXD01000005">
    <property type="protein sequence ID" value="TCP03068.1"/>
    <property type="molecule type" value="Genomic_DNA"/>
</dbReference>
<evidence type="ECO:0000259" key="2">
    <source>
        <dbReference type="PROSITE" id="PS50943"/>
    </source>
</evidence>
<name>A0A4V2SGZ2_RUBGE</name>
<dbReference type="SUPFAM" id="SSF47413">
    <property type="entry name" value="lambda repressor-like DNA-binding domains"/>
    <property type="match status" value="1"/>
</dbReference>
<sequence length="276" mass="30149">MQQRDHELSPSDWGIPAQDQPTPQEVAQAPRPPHRKRRKGKTAYDTPNDEKRAWGRRLAEAREDAGLTQTEAAHRLGYSQPVQLSLMESGQRMPPLGVLLQCTDLYGTTMDFLCGLVPDSDRDPALGIQRQLAAGVSADLRRVIEAMTSASVDLVRTLGPSAVRLRQFASLVLLAQECLERVRTLSPNFDEEVRGGASLVQALSDAAGAAQNELAALERGERLMRQRGLGGVLEAAGGLDLDRYLRWLPPGPGSMDNVPEHEDDDDEGTTSDARSH</sequence>
<evidence type="ECO:0000313" key="4">
    <source>
        <dbReference type="Proteomes" id="UP000295106"/>
    </source>
</evidence>
<comment type="caution">
    <text evidence="3">The sequence shown here is derived from an EMBL/GenBank/DDBJ whole genome shotgun (WGS) entry which is preliminary data.</text>
</comment>
<feature type="domain" description="HTH cro/C1-type" evidence="2">
    <location>
        <begin position="58"/>
        <end position="113"/>
    </location>
</feature>
<dbReference type="InterPro" id="IPR010982">
    <property type="entry name" value="Lambda_DNA-bd_dom_sf"/>
</dbReference>
<evidence type="ECO:0000313" key="3">
    <source>
        <dbReference type="EMBL" id="TCP03068.1"/>
    </source>
</evidence>
<gene>
    <name evidence="3" type="ORF">EV684_105234</name>
</gene>
<feature type="region of interest" description="Disordered" evidence="1">
    <location>
        <begin position="1"/>
        <end position="53"/>
    </location>
</feature>
<organism evidence="3 4">
    <name type="scientific">Rubrivivax gelatinosus</name>
    <name type="common">Rhodocyclus gelatinosus</name>
    <name type="synonym">Rhodopseudomonas gelatinosa</name>
    <dbReference type="NCBI Taxonomy" id="28068"/>
    <lineage>
        <taxon>Bacteria</taxon>
        <taxon>Pseudomonadati</taxon>
        <taxon>Pseudomonadota</taxon>
        <taxon>Betaproteobacteria</taxon>
        <taxon>Burkholderiales</taxon>
        <taxon>Sphaerotilaceae</taxon>
        <taxon>Rubrivivax</taxon>
    </lineage>
</organism>
<dbReference type="AlphaFoldDB" id="A0A4V2SGZ2"/>
<dbReference type="Gene3D" id="1.10.260.40">
    <property type="entry name" value="lambda repressor-like DNA-binding domains"/>
    <property type="match status" value="1"/>
</dbReference>
<dbReference type="SMART" id="SM00530">
    <property type="entry name" value="HTH_XRE"/>
    <property type="match status" value="1"/>
</dbReference>
<accession>A0A4V2SGZ2</accession>
<dbReference type="PROSITE" id="PS50943">
    <property type="entry name" value="HTH_CROC1"/>
    <property type="match status" value="1"/>
</dbReference>
<dbReference type="RefSeq" id="WP_132646760.1">
    <property type="nucleotide sequence ID" value="NZ_CP181386.1"/>
</dbReference>
<dbReference type="OrthoDB" id="9182719at2"/>
<proteinExistence type="predicted"/>
<dbReference type="CDD" id="cd00093">
    <property type="entry name" value="HTH_XRE"/>
    <property type="match status" value="1"/>
</dbReference>
<dbReference type="GO" id="GO:0003677">
    <property type="term" value="F:DNA binding"/>
    <property type="evidence" value="ECO:0007669"/>
    <property type="project" value="InterPro"/>
</dbReference>
<feature type="region of interest" description="Disordered" evidence="1">
    <location>
        <begin position="250"/>
        <end position="276"/>
    </location>
</feature>
<reference evidence="3 4" key="1">
    <citation type="submission" date="2019-03" db="EMBL/GenBank/DDBJ databases">
        <title>Genomic Encyclopedia of Type Strains, Phase IV (KMG-IV): sequencing the most valuable type-strain genomes for metagenomic binning, comparative biology and taxonomic classification.</title>
        <authorList>
            <person name="Goeker M."/>
        </authorList>
    </citation>
    <scope>NUCLEOTIDE SEQUENCE [LARGE SCALE GENOMIC DNA]</scope>
    <source>
        <strain evidence="3 4">DSM 1709</strain>
    </source>
</reference>
<dbReference type="InterPro" id="IPR001387">
    <property type="entry name" value="Cro/C1-type_HTH"/>
</dbReference>
<dbReference type="Pfam" id="PF13560">
    <property type="entry name" value="HTH_31"/>
    <property type="match status" value="1"/>
</dbReference>
<feature type="compositionally biased region" description="Basic residues" evidence="1">
    <location>
        <begin position="32"/>
        <end position="41"/>
    </location>
</feature>
<dbReference type="Proteomes" id="UP000295106">
    <property type="component" value="Unassembled WGS sequence"/>
</dbReference>
<evidence type="ECO:0000256" key="1">
    <source>
        <dbReference type="SAM" id="MobiDB-lite"/>
    </source>
</evidence>
<dbReference type="GeneID" id="99684500"/>
<protein>
    <submittedName>
        <fullName evidence="3">Helix-turn-helix protein</fullName>
    </submittedName>
</protein>